<dbReference type="PROSITE" id="PS51885">
    <property type="entry name" value="NEPRILYSIN"/>
    <property type="match status" value="1"/>
</dbReference>
<dbReference type="PRINTS" id="PR00786">
    <property type="entry name" value="NEPRILYSIN"/>
</dbReference>
<dbReference type="InterPro" id="IPR042089">
    <property type="entry name" value="Peptidase_M13_dom_2"/>
</dbReference>
<name>A0ABW4BK10_9LACO</name>
<evidence type="ECO:0000259" key="8">
    <source>
        <dbReference type="Pfam" id="PF01431"/>
    </source>
</evidence>
<comment type="caution">
    <text evidence="10">The sequence shown here is derived from an EMBL/GenBank/DDBJ whole genome shotgun (WGS) entry which is preliminary data.</text>
</comment>
<dbReference type="Proteomes" id="UP001597191">
    <property type="component" value="Unassembled WGS sequence"/>
</dbReference>
<organism evidence="10 11">
    <name type="scientific">Lapidilactobacillus gannanensis</name>
    <dbReference type="NCBI Taxonomy" id="2486002"/>
    <lineage>
        <taxon>Bacteria</taxon>
        <taxon>Bacillati</taxon>
        <taxon>Bacillota</taxon>
        <taxon>Bacilli</taxon>
        <taxon>Lactobacillales</taxon>
        <taxon>Lactobacillaceae</taxon>
        <taxon>Lapidilactobacillus</taxon>
    </lineage>
</organism>
<dbReference type="InterPro" id="IPR024079">
    <property type="entry name" value="MetalloPept_cat_dom_sf"/>
</dbReference>
<keyword evidence="5" id="KW-0378">Hydrolase</keyword>
<keyword evidence="6" id="KW-0862">Zinc</keyword>
<evidence type="ECO:0000256" key="1">
    <source>
        <dbReference type="ARBA" id="ARBA00001947"/>
    </source>
</evidence>
<dbReference type="SUPFAM" id="SSF55486">
    <property type="entry name" value="Metalloproteases ('zincins'), catalytic domain"/>
    <property type="match status" value="1"/>
</dbReference>
<evidence type="ECO:0000256" key="5">
    <source>
        <dbReference type="ARBA" id="ARBA00022801"/>
    </source>
</evidence>
<sequence length="653" mass="72326">MTATKLRAVRGGAGDTTAAESARVQDNLYLSVNGEWAKTAEIPADRPRTGGFSDLDEGVEKQMLADFAGFRAHPETIKNPLLSEAVKLNELALDFQKRDADGVKPAATILAQVKSIKSWADFNQQLSQLILNGIVKPFTLDVQPDMKNTAVNLLYIDVPGLILPDKTYYAADNENGKQLLAVWTQMAEAVLQKFAYSAAEATKLVDQAKQFDALIVPLVKNSEELADYTKQYNPYTFADFLKLAPEVDFATAIPAVLGETPEKVVVTQPHYFENLSQLVTAANFPFYQSWLLVNELLGTTGFLTEELRQLGGTYGRAIGGQKEAPTQEKHAYRLANGYFDDVVGQYYGEHYFGDAARQDVAKMVKTMINVYKNRLAKNNWLSQATKDKAILKLNMIEIKVGYPDKLQPVYQQLKVTPATEGGDLLNNLLALDKVLRLNNFAKVKKPVDRSRWAMPGNLVNACYDPSFNDITFPAAILQAPFYSLEQSSSQNYGGIGAVIAHEISHAFDNNGAKFDEKGNMTNWWTKEDYSAFEKRTQAMIKEFDGIPYAGAKVNGKLVISENVADGGGLSCALSAAKEEADLDLQAFFINWAMVWRLKATKAFNQLLLSIDVHAPGPLRANVQAQNMDEFYEAFNVTGKDGMWLAPADRVNIW</sequence>
<dbReference type="InterPro" id="IPR008753">
    <property type="entry name" value="Peptidase_M13_N"/>
</dbReference>
<accession>A0ABW4BK10</accession>
<dbReference type="CDD" id="cd08662">
    <property type="entry name" value="M13"/>
    <property type="match status" value="1"/>
</dbReference>
<evidence type="ECO:0000256" key="7">
    <source>
        <dbReference type="ARBA" id="ARBA00023049"/>
    </source>
</evidence>
<dbReference type="Pfam" id="PF01431">
    <property type="entry name" value="Peptidase_M13"/>
    <property type="match status" value="1"/>
</dbReference>
<dbReference type="PANTHER" id="PTHR11733">
    <property type="entry name" value="ZINC METALLOPROTEASE FAMILY M13 NEPRILYSIN-RELATED"/>
    <property type="match status" value="1"/>
</dbReference>
<comment type="cofactor">
    <cofactor evidence="1">
        <name>Zn(2+)</name>
        <dbReference type="ChEBI" id="CHEBI:29105"/>
    </cofactor>
</comment>
<evidence type="ECO:0000256" key="4">
    <source>
        <dbReference type="ARBA" id="ARBA00022723"/>
    </source>
</evidence>
<protein>
    <submittedName>
        <fullName evidence="10">M13 family metallopeptidase</fullName>
    </submittedName>
</protein>
<proteinExistence type="inferred from homology"/>
<dbReference type="Gene3D" id="1.10.1380.10">
    <property type="entry name" value="Neutral endopeptidase , domain2"/>
    <property type="match status" value="1"/>
</dbReference>
<feature type="domain" description="Peptidase M13 N-terminal" evidence="9">
    <location>
        <begin position="25"/>
        <end position="403"/>
    </location>
</feature>
<keyword evidence="3" id="KW-0645">Protease</keyword>
<keyword evidence="11" id="KW-1185">Reference proteome</keyword>
<evidence type="ECO:0000313" key="11">
    <source>
        <dbReference type="Proteomes" id="UP001597191"/>
    </source>
</evidence>
<feature type="domain" description="Peptidase M13 C-terminal" evidence="8">
    <location>
        <begin position="460"/>
        <end position="650"/>
    </location>
</feature>
<keyword evidence="7" id="KW-0482">Metalloprotease</keyword>
<dbReference type="Gene3D" id="3.40.390.10">
    <property type="entry name" value="Collagenase (Catalytic Domain)"/>
    <property type="match status" value="1"/>
</dbReference>
<dbReference type="RefSeq" id="WP_125647782.1">
    <property type="nucleotide sequence ID" value="NZ_JBHTOH010000016.1"/>
</dbReference>
<reference evidence="11" key="1">
    <citation type="journal article" date="2019" name="Int. J. Syst. Evol. Microbiol.">
        <title>The Global Catalogue of Microorganisms (GCM) 10K type strain sequencing project: providing services to taxonomists for standard genome sequencing and annotation.</title>
        <authorList>
            <consortium name="The Broad Institute Genomics Platform"/>
            <consortium name="The Broad Institute Genome Sequencing Center for Infectious Disease"/>
            <person name="Wu L."/>
            <person name="Ma J."/>
        </authorList>
    </citation>
    <scope>NUCLEOTIDE SEQUENCE [LARGE SCALE GENOMIC DNA]</scope>
    <source>
        <strain evidence="11">CCM 8937</strain>
    </source>
</reference>
<evidence type="ECO:0000259" key="9">
    <source>
        <dbReference type="Pfam" id="PF05649"/>
    </source>
</evidence>
<evidence type="ECO:0000256" key="2">
    <source>
        <dbReference type="ARBA" id="ARBA00007357"/>
    </source>
</evidence>
<dbReference type="InterPro" id="IPR000718">
    <property type="entry name" value="Peptidase_M13"/>
</dbReference>
<keyword evidence="4" id="KW-0479">Metal-binding</keyword>
<comment type="similarity">
    <text evidence="2">Belongs to the peptidase M13 family.</text>
</comment>
<dbReference type="PANTHER" id="PTHR11733:SF167">
    <property type="entry name" value="FI17812P1-RELATED"/>
    <property type="match status" value="1"/>
</dbReference>
<dbReference type="InterPro" id="IPR018497">
    <property type="entry name" value="Peptidase_M13_C"/>
</dbReference>
<evidence type="ECO:0000256" key="6">
    <source>
        <dbReference type="ARBA" id="ARBA00022833"/>
    </source>
</evidence>
<dbReference type="Pfam" id="PF05649">
    <property type="entry name" value="Peptidase_M13_N"/>
    <property type="match status" value="1"/>
</dbReference>
<gene>
    <name evidence="10" type="ORF">ACFQ4R_02690</name>
</gene>
<dbReference type="EMBL" id="JBHTOH010000016">
    <property type="protein sequence ID" value="MFD1410534.1"/>
    <property type="molecule type" value="Genomic_DNA"/>
</dbReference>
<evidence type="ECO:0000313" key="10">
    <source>
        <dbReference type="EMBL" id="MFD1410534.1"/>
    </source>
</evidence>
<evidence type="ECO:0000256" key="3">
    <source>
        <dbReference type="ARBA" id="ARBA00022670"/>
    </source>
</evidence>